<evidence type="ECO:0000256" key="1">
    <source>
        <dbReference type="SAM" id="Phobius"/>
    </source>
</evidence>
<proteinExistence type="predicted"/>
<protein>
    <submittedName>
        <fullName evidence="2">Uncharacterized protein</fullName>
    </submittedName>
</protein>
<accession>A0A6C0AJX0</accession>
<reference evidence="2" key="1">
    <citation type="journal article" date="2020" name="Nature">
        <title>Giant virus diversity and host interactions through global metagenomics.</title>
        <authorList>
            <person name="Schulz F."/>
            <person name="Roux S."/>
            <person name="Paez-Espino D."/>
            <person name="Jungbluth S."/>
            <person name="Walsh D.A."/>
            <person name="Denef V.J."/>
            <person name="McMahon K.D."/>
            <person name="Konstantinidis K.T."/>
            <person name="Eloe-Fadrosh E.A."/>
            <person name="Kyrpides N.C."/>
            <person name="Woyke T."/>
        </authorList>
    </citation>
    <scope>NUCLEOTIDE SEQUENCE</scope>
    <source>
        <strain evidence="2">GVMAG-S-1035375-24</strain>
    </source>
</reference>
<keyword evidence="1" id="KW-0812">Transmembrane</keyword>
<name>A0A6C0AJX0_9ZZZZ</name>
<keyword evidence="1" id="KW-1133">Transmembrane helix</keyword>
<feature type="transmembrane region" description="Helical" evidence="1">
    <location>
        <begin position="274"/>
        <end position="297"/>
    </location>
</feature>
<dbReference type="AlphaFoldDB" id="A0A6C0AJX0"/>
<dbReference type="EMBL" id="MN740666">
    <property type="protein sequence ID" value="QHS80022.1"/>
    <property type="molecule type" value="Genomic_DNA"/>
</dbReference>
<keyword evidence="1" id="KW-0472">Membrane</keyword>
<evidence type="ECO:0000313" key="2">
    <source>
        <dbReference type="EMBL" id="QHS80022.1"/>
    </source>
</evidence>
<sequence>MGTGGSTQRCTKKDVIDPKPAVPLSTGITIAGSTQCTSCNLTVSSSASSSVVTLARDKHTLLIQPAVPLSVNFNGVTAVFNEVRLYAPAPTAVEHANADAVLHCVSDVLWMLIPLKAADTGPNVTFLTSIVNVLDPATSQGLGIVDPTTKTYGTTTAAPGQDWSISSLVDGATDPYFTWVNGNLEQYTISDSECERHLGWKSSAGPQVIYFQNSVNVASGDIAKLRETIGTVLPADVGLTISNTMYSPGQRNCPTPLPKLKLPTFKPDAAWVDFAIYFGVLLIAFFAVVAAVSLASMQNGPIQYISRGFWKVLGSPLPTVRKLSPPAAPAAPAAMALSVNLPKGLKGLGKGM</sequence>
<organism evidence="2">
    <name type="scientific">viral metagenome</name>
    <dbReference type="NCBI Taxonomy" id="1070528"/>
    <lineage>
        <taxon>unclassified sequences</taxon>
        <taxon>metagenomes</taxon>
        <taxon>organismal metagenomes</taxon>
    </lineage>
</organism>